<evidence type="ECO:0000256" key="1">
    <source>
        <dbReference type="ARBA" id="ARBA00022598"/>
    </source>
</evidence>
<reference evidence="7 8" key="1">
    <citation type="submission" date="2016-11" db="EMBL/GenBank/DDBJ databases">
        <title>The macronuclear genome of Stentor coeruleus: a giant cell with tiny introns.</title>
        <authorList>
            <person name="Slabodnick M."/>
            <person name="Ruby J.G."/>
            <person name="Reiff S.B."/>
            <person name="Swart E.C."/>
            <person name="Gosai S."/>
            <person name="Prabakaran S."/>
            <person name="Witkowska E."/>
            <person name="Larue G.E."/>
            <person name="Fisher S."/>
            <person name="Freeman R.M."/>
            <person name="Gunawardena J."/>
            <person name="Chu W."/>
            <person name="Stover N.A."/>
            <person name="Gregory B.D."/>
            <person name="Nowacki M."/>
            <person name="Derisi J."/>
            <person name="Roy S.W."/>
            <person name="Marshall W.F."/>
            <person name="Sood P."/>
        </authorList>
    </citation>
    <scope>NUCLEOTIDE SEQUENCE [LARGE SCALE GENOMIC DNA]</scope>
    <source>
        <strain evidence="7">WM001</strain>
    </source>
</reference>
<dbReference type="PROSITE" id="PS50975">
    <property type="entry name" value="ATP_GRASP"/>
    <property type="match status" value="1"/>
</dbReference>
<dbReference type="GO" id="GO:0046872">
    <property type="term" value="F:metal ion binding"/>
    <property type="evidence" value="ECO:0007669"/>
    <property type="project" value="InterPro"/>
</dbReference>
<protein>
    <recommendedName>
        <fullName evidence="6">ATP-grasp domain-containing protein</fullName>
    </recommendedName>
</protein>
<keyword evidence="3 4" id="KW-0067">ATP-binding</keyword>
<sequence length="496" mass="59201">MIQLKGIVISLFALNFLVTYHFVDWMKDPFLDGKRNDYKYSDQWEAYLESIKKGPHIHKVLNDDNYCDSVKEYRDKFPVILNSEGLPIISDRILYSNFPNWYFVKKILGNFTSLILNNHTDSNSHNVFRTRLPLNITFFYHMTTNYHEGKQIDTQFLCKGQRYNHIPGNFYLDGKDYNALDYREYKSYYQNRQNCWEDFLPKTLILSEYEDCKEFMNDLEENVLKNDIKWVYKKARDSNQGRGVKIVTKDIEKNIIDDYIKNGKCQDGFIAQEYMRKPFLVDGRKFDFRVYMVVASMDPLIVLYHDGFLRLTAAKYEAESNESWRHITNIREAKIYLETSNFTESESSKIIESLDMTFSEFSSYLYSSHNYKHDFFSKHFRPHAKKIMLHLIRMNYNRLLKHPRVFEIFGVDFMMDSEMRLWLIEVNTDPGIAEITKDMGKINIKFLKDLIDIEYSLEYSPIIFDSILKRSNFHMVLDGRVKGYKRYQGIINQECI</sequence>
<dbReference type="PANTHER" id="PTHR12241">
    <property type="entry name" value="TUBULIN POLYGLUTAMYLASE"/>
    <property type="match status" value="1"/>
</dbReference>
<evidence type="ECO:0000256" key="4">
    <source>
        <dbReference type="PROSITE-ProRule" id="PRU00409"/>
    </source>
</evidence>
<dbReference type="Pfam" id="PF03133">
    <property type="entry name" value="TTL"/>
    <property type="match status" value="1"/>
</dbReference>
<dbReference type="PROSITE" id="PS51221">
    <property type="entry name" value="TTL"/>
    <property type="match status" value="1"/>
</dbReference>
<dbReference type="InterPro" id="IPR004344">
    <property type="entry name" value="TTL/TTLL_fam"/>
</dbReference>
<dbReference type="OrthoDB" id="202825at2759"/>
<dbReference type="EMBL" id="MPUH01000172">
    <property type="protein sequence ID" value="OMJ87616.1"/>
    <property type="molecule type" value="Genomic_DNA"/>
</dbReference>
<proteinExistence type="predicted"/>
<dbReference type="SUPFAM" id="SSF56059">
    <property type="entry name" value="Glutathione synthetase ATP-binding domain-like"/>
    <property type="match status" value="1"/>
</dbReference>
<dbReference type="InterPro" id="IPR011761">
    <property type="entry name" value="ATP-grasp"/>
</dbReference>
<comment type="caution">
    <text evidence="7">The sequence shown here is derived from an EMBL/GenBank/DDBJ whole genome shotgun (WGS) entry which is preliminary data.</text>
</comment>
<accession>A0A1R2CF96</accession>
<evidence type="ECO:0000259" key="6">
    <source>
        <dbReference type="PROSITE" id="PS50975"/>
    </source>
</evidence>
<keyword evidence="5" id="KW-1133">Transmembrane helix</keyword>
<dbReference type="GO" id="GO:0070740">
    <property type="term" value="F:tubulin-glutamic acid ligase activity"/>
    <property type="evidence" value="ECO:0007669"/>
    <property type="project" value="TreeGrafter"/>
</dbReference>
<dbReference type="GO" id="GO:0015631">
    <property type="term" value="F:tubulin binding"/>
    <property type="evidence" value="ECO:0007669"/>
    <property type="project" value="TreeGrafter"/>
</dbReference>
<feature type="domain" description="ATP-grasp" evidence="6">
    <location>
        <begin position="408"/>
        <end position="455"/>
    </location>
</feature>
<gene>
    <name evidence="7" type="ORF">SteCoe_10616</name>
</gene>
<name>A0A1R2CF96_9CILI</name>
<evidence type="ECO:0000313" key="8">
    <source>
        <dbReference type="Proteomes" id="UP000187209"/>
    </source>
</evidence>
<evidence type="ECO:0000256" key="2">
    <source>
        <dbReference type="ARBA" id="ARBA00022741"/>
    </source>
</evidence>
<keyword evidence="1" id="KW-0436">Ligase</keyword>
<keyword evidence="5" id="KW-0472">Membrane</keyword>
<dbReference type="Gene3D" id="3.30.470.20">
    <property type="entry name" value="ATP-grasp fold, B domain"/>
    <property type="match status" value="1"/>
</dbReference>
<dbReference type="AlphaFoldDB" id="A0A1R2CF96"/>
<evidence type="ECO:0000313" key="7">
    <source>
        <dbReference type="EMBL" id="OMJ87616.1"/>
    </source>
</evidence>
<dbReference type="GO" id="GO:0005524">
    <property type="term" value="F:ATP binding"/>
    <property type="evidence" value="ECO:0007669"/>
    <property type="project" value="UniProtKB-UniRule"/>
</dbReference>
<keyword evidence="8" id="KW-1185">Reference proteome</keyword>
<keyword evidence="2 4" id="KW-0547">Nucleotide-binding</keyword>
<dbReference type="GO" id="GO:0036064">
    <property type="term" value="C:ciliary basal body"/>
    <property type="evidence" value="ECO:0007669"/>
    <property type="project" value="TreeGrafter"/>
</dbReference>
<dbReference type="Proteomes" id="UP000187209">
    <property type="component" value="Unassembled WGS sequence"/>
</dbReference>
<evidence type="ECO:0000256" key="5">
    <source>
        <dbReference type="SAM" id="Phobius"/>
    </source>
</evidence>
<evidence type="ECO:0000256" key="3">
    <source>
        <dbReference type="ARBA" id="ARBA00022840"/>
    </source>
</evidence>
<organism evidence="7 8">
    <name type="scientific">Stentor coeruleus</name>
    <dbReference type="NCBI Taxonomy" id="5963"/>
    <lineage>
        <taxon>Eukaryota</taxon>
        <taxon>Sar</taxon>
        <taxon>Alveolata</taxon>
        <taxon>Ciliophora</taxon>
        <taxon>Postciliodesmatophora</taxon>
        <taxon>Heterotrichea</taxon>
        <taxon>Heterotrichida</taxon>
        <taxon>Stentoridae</taxon>
        <taxon>Stentor</taxon>
    </lineage>
</organism>
<feature type="transmembrane region" description="Helical" evidence="5">
    <location>
        <begin position="6"/>
        <end position="26"/>
    </location>
</feature>
<dbReference type="GO" id="GO:0000226">
    <property type="term" value="P:microtubule cytoskeleton organization"/>
    <property type="evidence" value="ECO:0007669"/>
    <property type="project" value="TreeGrafter"/>
</dbReference>
<keyword evidence="5" id="KW-0812">Transmembrane</keyword>
<dbReference type="PANTHER" id="PTHR12241:SF147">
    <property type="entry name" value="TUBULIN POLYGLUTAMYLASE TTLL7"/>
    <property type="match status" value="1"/>
</dbReference>